<feature type="domain" description="CRIB" evidence="2">
    <location>
        <begin position="3"/>
        <end position="16"/>
    </location>
</feature>
<sequence>MQIGHPTDVKHLGHIGWECTPANSPSWVMNEFGTSPEPSSGASNCNTLPTYATKYSAKDSLLIGNSDMQKSSGAPTDSPTRNIFGETKPSRRQIFNGSVGSPGRAPLGSNKPRRKKNSILESSTRELSTRPRRLNNSSLGSESPQQEPPVVAKQSRKKKPKASSNGGSMRSSISKGQELTGFPDPEFAHVMKNQEKGPDPVLEAYEGNECDEISRRIRGL</sequence>
<gene>
    <name evidence="3" type="ORF">ILEXP_LOCUS36023</name>
</gene>
<dbReference type="PANTHER" id="PTHR46325:SF40">
    <property type="entry name" value="CRIB DOMAIN-CONTAINING PROTEIN"/>
    <property type="match status" value="1"/>
</dbReference>
<dbReference type="AlphaFoldDB" id="A0ABC8THN1"/>
<dbReference type="InterPro" id="IPR000095">
    <property type="entry name" value="CRIB_dom"/>
</dbReference>
<feature type="compositionally biased region" description="Polar residues" evidence="1">
    <location>
        <begin position="134"/>
        <end position="145"/>
    </location>
</feature>
<dbReference type="EMBL" id="CAUOFW020004691">
    <property type="protein sequence ID" value="CAK9166783.1"/>
    <property type="molecule type" value="Genomic_DNA"/>
</dbReference>
<dbReference type="PANTHER" id="PTHR46325">
    <property type="entry name" value="CRIB DOMAIN-CONTAINING PROTEIN RIC8"/>
    <property type="match status" value="1"/>
</dbReference>
<evidence type="ECO:0000259" key="2">
    <source>
        <dbReference type="PROSITE" id="PS50108"/>
    </source>
</evidence>
<evidence type="ECO:0000313" key="4">
    <source>
        <dbReference type="Proteomes" id="UP001642360"/>
    </source>
</evidence>
<accession>A0ABC8THN1</accession>
<feature type="compositionally biased region" description="Basic and acidic residues" evidence="1">
    <location>
        <begin position="186"/>
        <end position="198"/>
    </location>
</feature>
<comment type="caution">
    <text evidence="3">The sequence shown here is derived from an EMBL/GenBank/DDBJ whole genome shotgun (WGS) entry which is preliminary data.</text>
</comment>
<dbReference type="PROSITE" id="PS50108">
    <property type="entry name" value="CRIB"/>
    <property type="match status" value="1"/>
</dbReference>
<protein>
    <recommendedName>
        <fullName evidence="2">CRIB domain-containing protein</fullName>
    </recommendedName>
</protein>
<feature type="compositionally biased region" description="Polar residues" evidence="1">
    <location>
        <begin position="66"/>
        <end position="81"/>
    </location>
</feature>
<name>A0ABC8THN1_9AQUA</name>
<feature type="compositionally biased region" description="Low complexity" evidence="1">
    <location>
        <begin position="163"/>
        <end position="174"/>
    </location>
</feature>
<proteinExistence type="predicted"/>
<dbReference type="Proteomes" id="UP001642360">
    <property type="component" value="Unassembled WGS sequence"/>
</dbReference>
<feature type="region of interest" description="Disordered" evidence="1">
    <location>
        <begin position="66"/>
        <end position="203"/>
    </location>
</feature>
<dbReference type="CDD" id="cd00132">
    <property type="entry name" value="CRIB"/>
    <property type="match status" value="1"/>
</dbReference>
<keyword evidence="4" id="KW-1185">Reference proteome</keyword>
<reference evidence="3 4" key="1">
    <citation type="submission" date="2024-02" db="EMBL/GenBank/DDBJ databases">
        <authorList>
            <person name="Vignale AGUSTIN F."/>
            <person name="Sosa J E."/>
            <person name="Modenutti C."/>
        </authorList>
    </citation>
    <scope>NUCLEOTIDE SEQUENCE [LARGE SCALE GENOMIC DNA]</scope>
</reference>
<organism evidence="3 4">
    <name type="scientific">Ilex paraguariensis</name>
    <name type="common">yerba mate</name>
    <dbReference type="NCBI Taxonomy" id="185542"/>
    <lineage>
        <taxon>Eukaryota</taxon>
        <taxon>Viridiplantae</taxon>
        <taxon>Streptophyta</taxon>
        <taxon>Embryophyta</taxon>
        <taxon>Tracheophyta</taxon>
        <taxon>Spermatophyta</taxon>
        <taxon>Magnoliopsida</taxon>
        <taxon>eudicotyledons</taxon>
        <taxon>Gunneridae</taxon>
        <taxon>Pentapetalae</taxon>
        <taxon>asterids</taxon>
        <taxon>campanulids</taxon>
        <taxon>Aquifoliales</taxon>
        <taxon>Aquifoliaceae</taxon>
        <taxon>Ilex</taxon>
    </lineage>
</organism>
<evidence type="ECO:0000256" key="1">
    <source>
        <dbReference type="SAM" id="MobiDB-lite"/>
    </source>
</evidence>
<evidence type="ECO:0000313" key="3">
    <source>
        <dbReference type="EMBL" id="CAK9166783.1"/>
    </source>
</evidence>